<dbReference type="InterPro" id="IPR029058">
    <property type="entry name" value="AB_hydrolase_fold"/>
</dbReference>
<dbReference type="PANTHER" id="PTHR43037:SF5">
    <property type="entry name" value="FERULOYL ESTERASE"/>
    <property type="match status" value="1"/>
</dbReference>
<evidence type="ECO:0008006" key="5">
    <source>
        <dbReference type="Google" id="ProtNLM"/>
    </source>
</evidence>
<evidence type="ECO:0000313" key="4">
    <source>
        <dbReference type="EMBL" id="SVB45863.1"/>
    </source>
</evidence>
<keyword evidence="3" id="KW-0472">Membrane</keyword>
<proteinExistence type="predicted"/>
<keyword evidence="3" id="KW-1133">Transmembrane helix</keyword>
<dbReference type="Gene3D" id="3.40.50.1820">
    <property type="entry name" value="alpha/beta hydrolase"/>
    <property type="match status" value="1"/>
</dbReference>
<dbReference type="InterPro" id="IPR050955">
    <property type="entry name" value="Plant_Biomass_Hydrol_Est"/>
</dbReference>
<gene>
    <name evidence="4" type="ORF">METZ01_LOCUS198717</name>
</gene>
<dbReference type="GO" id="GO:0016787">
    <property type="term" value="F:hydrolase activity"/>
    <property type="evidence" value="ECO:0007669"/>
    <property type="project" value="UniProtKB-KW"/>
</dbReference>
<sequence length="343" mass="37308">MFHTSLNGSSDRLNYPLAAVLFVLALALSRFLQATLGFKNAVSQIDIDKGSRWVMPWGRVFNITLLFVFAGVIAVYFTQRHLYYERVGPLLEPANHAYWGSTAVDECADPLATETGDEIGNLETVGGINFEVRVPANYRYGVRHPLLVVYAPGGSGRFASERLVSITAAATSAGFIIAFADDRPLSIDTILDLGNIPELVSQRWCVDPRRIFLTGHSNGGTVASALAFLPKTPFVARAIAPSAAGISGADFEIVDCPKPMSVMIMHSADDQLFPEYGSEAAAWWAGCNQCDVARSTVLANRCISYLNCAPGVETVYCEGRGPHTRWPDLNDEVLEFFLGFDDG</sequence>
<evidence type="ECO:0000256" key="2">
    <source>
        <dbReference type="ARBA" id="ARBA00022801"/>
    </source>
</evidence>
<evidence type="ECO:0000256" key="3">
    <source>
        <dbReference type="SAM" id="Phobius"/>
    </source>
</evidence>
<protein>
    <recommendedName>
        <fullName evidence="5">Poly(3-hydroxybutyrate) depolymerase</fullName>
    </recommendedName>
</protein>
<name>A0A382E7A0_9ZZZZ</name>
<dbReference type="AlphaFoldDB" id="A0A382E7A0"/>
<dbReference type="EMBL" id="UINC01042773">
    <property type="protein sequence ID" value="SVB45863.1"/>
    <property type="molecule type" value="Genomic_DNA"/>
</dbReference>
<dbReference type="PANTHER" id="PTHR43037">
    <property type="entry name" value="UNNAMED PRODUCT-RELATED"/>
    <property type="match status" value="1"/>
</dbReference>
<keyword evidence="3" id="KW-0812">Transmembrane</keyword>
<accession>A0A382E7A0</accession>
<reference evidence="4" key="1">
    <citation type="submission" date="2018-05" db="EMBL/GenBank/DDBJ databases">
        <authorList>
            <person name="Lanie J.A."/>
            <person name="Ng W.-L."/>
            <person name="Kazmierczak K.M."/>
            <person name="Andrzejewski T.M."/>
            <person name="Davidsen T.M."/>
            <person name="Wayne K.J."/>
            <person name="Tettelin H."/>
            <person name="Glass J.I."/>
            <person name="Rusch D."/>
            <person name="Podicherti R."/>
            <person name="Tsui H.-C.T."/>
            <person name="Winkler M.E."/>
        </authorList>
    </citation>
    <scope>NUCLEOTIDE SEQUENCE</scope>
</reference>
<feature type="transmembrane region" description="Helical" evidence="3">
    <location>
        <begin position="57"/>
        <end position="77"/>
    </location>
</feature>
<evidence type="ECO:0000256" key="1">
    <source>
        <dbReference type="ARBA" id="ARBA00022729"/>
    </source>
</evidence>
<keyword evidence="1" id="KW-0732">Signal</keyword>
<dbReference type="SUPFAM" id="SSF53474">
    <property type="entry name" value="alpha/beta-Hydrolases"/>
    <property type="match status" value="1"/>
</dbReference>
<organism evidence="4">
    <name type="scientific">marine metagenome</name>
    <dbReference type="NCBI Taxonomy" id="408172"/>
    <lineage>
        <taxon>unclassified sequences</taxon>
        <taxon>metagenomes</taxon>
        <taxon>ecological metagenomes</taxon>
    </lineage>
</organism>
<keyword evidence="2" id="KW-0378">Hydrolase</keyword>